<dbReference type="SUPFAM" id="SSF55874">
    <property type="entry name" value="ATPase domain of HSP90 chaperone/DNA topoisomerase II/histidine kinase"/>
    <property type="match status" value="1"/>
</dbReference>
<feature type="region of interest" description="Disordered" evidence="2">
    <location>
        <begin position="1"/>
        <end position="22"/>
    </location>
</feature>
<keyword evidence="1" id="KW-0723">Serine/threonine-protein kinase</keyword>
<dbReference type="Pfam" id="PF13581">
    <property type="entry name" value="HATPase_c_2"/>
    <property type="match status" value="1"/>
</dbReference>
<feature type="compositionally biased region" description="Gly residues" evidence="2">
    <location>
        <begin position="269"/>
        <end position="281"/>
    </location>
</feature>
<dbReference type="InterPro" id="IPR003594">
    <property type="entry name" value="HATPase_dom"/>
</dbReference>
<dbReference type="InterPro" id="IPR036890">
    <property type="entry name" value="HATPase_C_sf"/>
</dbReference>
<dbReference type="PANTHER" id="PTHR35526:SF3">
    <property type="entry name" value="ANTI-SIGMA-F FACTOR RSBW"/>
    <property type="match status" value="1"/>
</dbReference>
<dbReference type="CDD" id="cd16936">
    <property type="entry name" value="HATPase_RsbW-like"/>
    <property type="match status" value="1"/>
</dbReference>
<keyword evidence="4" id="KW-0808">Transferase</keyword>
<evidence type="ECO:0000313" key="5">
    <source>
        <dbReference type="Proteomes" id="UP000001116"/>
    </source>
</evidence>
<dbReference type="Gene3D" id="3.30.565.10">
    <property type="entry name" value="Histidine kinase-like ATPase, C-terminal domain"/>
    <property type="match status" value="1"/>
</dbReference>
<protein>
    <submittedName>
        <fullName evidence="4">Signal transduction histidine kinase</fullName>
    </submittedName>
</protein>
<dbReference type="PANTHER" id="PTHR35526">
    <property type="entry name" value="ANTI-SIGMA-F FACTOR RSBW-RELATED"/>
    <property type="match status" value="1"/>
</dbReference>
<gene>
    <name evidence="4" type="ordered locus">Krad_2666</name>
</gene>
<dbReference type="AlphaFoldDB" id="A6WBE9"/>
<organism evidence="4 5">
    <name type="scientific">Kineococcus radiotolerans (strain ATCC BAA-149 / DSM 14245 / SRS30216)</name>
    <dbReference type="NCBI Taxonomy" id="266940"/>
    <lineage>
        <taxon>Bacteria</taxon>
        <taxon>Bacillati</taxon>
        <taxon>Actinomycetota</taxon>
        <taxon>Actinomycetes</taxon>
        <taxon>Kineosporiales</taxon>
        <taxon>Kineosporiaceae</taxon>
        <taxon>Kineococcus</taxon>
    </lineage>
</organism>
<proteinExistence type="predicted"/>
<feature type="domain" description="Histidine kinase/HSP90-like ATPase" evidence="3">
    <location>
        <begin position="42"/>
        <end position="158"/>
    </location>
</feature>
<dbReference type="Proteomes" id="UP000001116">
    <property type="component" value="Chromosome"/>
</dbReference>
<name>A6WBE9_KINRD</name>
<evidence type="ECO:0000259" key="3">
    <source>
        <dbReference type="Pfam" id="PF13581"/>
    </source>
</evidence>
<evidence type="ECO:0000256" key="1">
    <source>
        <dbReference type="ARBA" id="ARBA00022527"/>
    </source>
</evidence>
<dbReference type="KEGG" id="kra:Krad_2666"/>
<dbReference type="EMBL" id="CP000750">
    <property type="protein sequence ID" value="ABS04138.1"/>
    <property type="molecule type" value="Genomic_DNA"/>
</dbReference>
<feature type="region of interest" description="Disordered" evidence="2">
    <location>
        <begin position="237"/>
        <end position="281"/>
    </location>
</feature>
<evidence type="ECO:0000256" key="2">
    <source>
        <dbReference type="SAM" id="MobiDB-lite"/>
    </source>
</evidence>
<keyword evidence="5" id="KW-1185">Reference proteome</keyword>
<evidence type="ECO:0000313" key="4">
    <source>
        <dbReference type="EMBL" id="ABS04138.1"/>
    </source>
</evidence>
<feature type="compositionally biased region" description="Basic and acidic residues" evidence="2">
    <location>
        <begin position="240"/>
        <end position="257"/>
    </location>
</feature>
<dbReference type="HOGENOM" id="CLU_798719_0_0_11"/>
<dbReference type="eggNOG" id="COG4585">
    <property type="taxonomic scope" value="Bacteria"/>
</dbReference>
<dbReference type="GO" id="GO:0004674">
    <property type="term" value="F:protein serine/threonine kinase activity"/>
    <property type="evidence" value="ECO:0007669"/>
    <property type="project" value="UniProtKB-KW"/>
</dbReference>
<dbReference type="InterPro" id="IPR050267">
    <property type="entry name" value="Anti-sigma-factor_SerPK"/>
</dbReference>
<accession>A6WBE9</accession>
<sequence length="432" mass="44497">MSTKVGAGTDAGGNADEGADVGTAVRTGTSAGTVGVQASVPLPATAASVAAARRHLRAVLADRSPAASQAASRVVPEAVSEAVLADAEVCVSELVTNAVLHAGSGIVLTVTTLLVGGEERLRLTVRDGSPTLPRWVPHTLGAGTGRGLTLISALARAHGAQVSTDAASGAGGKDVWCELTLRRAGAADAAPEPRRTSPSLTASSDAADLDDLAVHGLDEVDPVLAAQWADAVAELLSPEPEGRGPDGRGPDAHRPDAPELDGAGPDEPGPGGSEQDGPAGAGSGAAALWLLDYPVALGVRMREHREAVLRELQVMVLGAPVERTDVAGVIEGVRAMLDALYGRLTPVEARALQALVDGRERIDLAYPRLPEHLVLIERWRACLRDLEGLSRSPRYASLATPAEVEALETWIVEEISRQLDGAAARPWPGRTS</sequence>
<reference evidence="5" key="1">
    <citation type="journal article" date="2008" name="PLoS ONE">
        <title>Survival in nuclear waste, extreme resistance, and potential applications gleaned from the genome sequence of Kineococcus radiotolerans SRS30216.</title>
        <authorList>
            <person name="Bagwell C.E."/>
            <person name="Bhat S."/>
            <person name="Hawkins G.M."/>
            <person name="Smith B.W."/>
            <person name="Biswas T."/>
            <person name="Hoover T.R."/>
            <person name="Saunders E."/>
            <person name="Han C.S."/>
            <person name="Tsodikov O.V."/>
            <person name="Shimkets L.J."/>
        </authorList>
    </citation>
    <scope>NUCLEOTIDE SEQUENCE [LARGE SCALE GENOMIC DNA]</scope>
    <source>
        <strain evidence="5">ATCC BAA-149 / DSM 14245 / SRS30216</strain>
    </source>
</reference>
<keyword evidence="4" id="KW-0418">Kinase</keyword>